<evidence type="ECO:0000256" key="5">
    <source>
        <dbReference type="ARBA" id="ARBA00022741"/>
    </source>
</evidence>
<comment type="similarity">
    <text evidence="2 10">Belongs to the TRAFAC class TrmE-Era-EngA-EngB-Septin-like GTPase superfamily. EngB GTPase family.</text>
</comment>
<keyword evidence="9 10" id="KW-0131">Cell cycle</keyword>
<dbReference type="InterPro" id="IPR019987">
    <property type="entry name" value="GTP-bd_ribosome_bio_YsxC"/>
</dbReference>
<dbReference type="InParanoid" id="A0A317ZEQ8"/>
<evidence type="ECO:0000313" key="12">
    <source>
        <dbReference type="EMBL" id="PXA03964.1"/>
    </source>
</evidence>
<evidence type="ECO:0000256" key="8">
    <source>
        <dbReference type="ARBA" id="ARBA00023210"/>
    </source>
</evidence>
<keyword evidence="13" id="KW-1185">Reference proteome</keyword>
<sequence>MVFSEATTFCFHASAQARSFTACFRWGASRLSNEVLSSGWICRAFVGRVRCLMQAMKIESAKLRASAKGLEECPSSNLPEFAFIGRSNVGKSSLINALTECKELAHTSSKPGKTQRINLFTVNDSWTLVDLPGYGYAKLSREKQGEFNREVSAYLTERENLKQVMLLVDSQIEPQGGDLSFALWLQECGVPYSVVFTKTDRGSDSKTANHSGQFRAELEAYGLEPNKIFMSSAKTKKGRGQILQWIEQQLPKKPKKKKGTAINLKWMK</sequence>
<evidence type="ECO:0000256" key="4">
    <source>
        <dbReference type="ARBA" id="ARBA00022723"/>
    </source>
</evidence>
<dbReference type="Pfam" id="PF01926">
    <property type="entry name" value="MMR_HSR1"/>
    <property type="match status" value="1"/>
</dbReference>
<dbReference type="GO" id="GO:0046872">
    <property type="term" value="F:metal ion binding"/>
    <property type="evidence" value="ECO:0007669"/>
    <property type="project" value="UniProtKB-KW"/>
</dbReference>
<keyword evidence="7 10" id="KW-0342">GTP-binding</keyword>
<dbReference type="HAMAP" id="MF_00321">
    <property type="entry name" value="GTPase_EngB"/>
    <property type="match status" value="1"/>
</dbReference>
<accession>A0A317ZEQ8</accession>
<organism evidence="12 13">
    <name type="scientific">Coraliomargarita sinensis</name>
    <dbReference type="NCBI Taxonomy" id="2174842"/>
    <lineage>
        <taxon>Bacteria</taxon>
        <taxon>Pseudomonadati</taxon>
        <taxon>Verrucomicrobiota</taxon>
        <taxon>Opitutia</taxon>
        <taxon>Puniceicoccales</taxon>
        <taxon>Coraliomargaritaceae</taxon>
        <taxon>Coraliomargarita</taxon>
    </lineage>
</organism>
<dbReference type="SUPFAM" id="SSF52540">
    <property type="entry name" value="P-loop containing nucleoside triphosphate hydrolases"/>
    <property type="match status" value="1"/>
</dbReference>
<evidence type="ECO:0000256" key="3">
    <source>
        <dbReference type="ARBA" id="ARBA00022618"/>
    </source>
</evidence>
<dbReference type="FunCoup" id="A0A317ZEQ8">
    <property type="interactions" value="351"/>
</dbReference>
<evidence type="ECO:0000313" key="13">
    <source>
        <dbReference type="Proteomes" id="UP000247099"/>
    </source>
</evidence>
<keyword evidence="3 10" id="KW-0132">Cell division</keyword>
<name>A0A317ZEQ8_9BACT</name>
<dbReference type="Proteomes" id="UP000247099">
    <property type="component" value="Unassembled WGS sequence"/>
</dbReference>
<proteinExistence type="inferred from homology"/>
<reference evidence="12 13" key="1">
    <citation type="submission" date="2018-05" db="EMBL/GenBank/DDBJ databases">
        <title>Coraliomargarita sinensis sp. nov., isolated from a marine solar saltern.</title>
        <authorList>
            <person name="Zhou L.Y."/>
        </authorList>
    </citation>
    <scope>NUCLEOTIDE SEQUENCE [LARGE SCALE GENOMIC DNA]</scope>
    <source>
        <strain evidence="12 13">WN38</strain>
    </source>
</reference>
<evidence type="ECO:0000256" key="9">
    <source>
        <dbReference type="ARBA" id="ARBA00023306"/>
    </source>
</evidence>
<dbReference type="GO" id="GO:0000917">
    <property type="term" value="P:division septum assembly"/>
    <property type="evidence" value="ECO:0007669"/>
    <property type="project" value="UniProtKB-KW"/>
</dbReference>
<dbReference type="InterPro" id="IPR006073">
    <property type="entry name" value="GTP-bd"/>
</dbReference>
<dbReference type="InterPro" id="IPR030393">
    <property type="entry name" value="G_ENGB_dom"/>
</dbReference>
<feature type="domain" description="EngB-type G" evidence="11">
    <location>
        <begin position="77"/>
        <end position="252"/>
    </location>
</feature>
<keyword evidence="4" id="KW-0479">Metal-binding</keyword>
<evidence type="ECO:0000256" key="10">
    <source>
        <dbReference type="HAMAP-Rule" id="MF_00321"/>
    </source>
</evidence>
<dbReference type="EMBL" id="QHJQ01000006">
    <property type="protein sequence ID" value="PXA03964.1"/>
    <property type="molecule type" value="Genomic_DNA"/>
</dbReference>
<comment type="caution">
    <text evidence="12">The sequence shown here is derived from an EMBL/GenBank/DDBJ whole genome shotgun (WGS) entry which is preliminary data.</text>
</comment>
<keyword evidence="8 10" id="KW-0717">Septation</keyword>
<dbReference type="PANTHER" id="PTHR11649:SF13">
    <property type="entry name" value="ENGB-TYPE G DOMAIN-CONTAINING PROTEIN"/>
    <property type="match status" value="1"/>
</dbReference>
<dbReference type="PROSITE" id="PS51706">
    <property type="entry name" value="G_ENGB"/>
    <property type="match status" value="1"/>
</dbReference>
<comment type="function">
    <text evidence="10">Necessary for normal cell division and for the maintenance of normal septation.</text>
</comment>
<evidence type="ECO:0000256" key="1">
    <source>
        <dbReference type="ARBA" id="ARBA00001946"/>
    </source>
</evidence>
<dbReference type="Gene3D" id="3.40.50.300">
    <property type="entry name" value="P-loop containing nucleotide triphosphate hydrolases"/>
    <property type="match status" value="1"/>
</dbReference>
<dbReference type="NCBIfam" id="TIGR03598">
    <property type="entry name" value="GTPase_YsxC"/>
    <property type="match status" value="1"/>
</dbReference>
<dbReference type="AlphaFoldDB" id="A0A317ZEQ8"/>
<gene>
    <name evidence="10" type="primary">engB</name>
    <name evidence="12" type="ORF">DDZ13_10020</name>
</gene>
<evidence type="ECO:0000256" key="2">
    <source>
        <dbReference type="ARBA" id="ARBA00009638"/>
    </source>
</evidence>
<evidence type="ECO:0000256" key="7">
    <source>
        <dbReference type="ARBA" id="ARBA00023134"/>
    </source>
</evidence>
<evidence type="ECO:0000256" key="6">
    <source>
        <dbReference type="ARBA" id="ARBA00022842"/>
    </source>
</evidence>
<dbReference type="PANTHER" id="PTHR11649">
    <property type="entry name" value="MSS1/TRME-RELATED GTP-BINDING PROTEIN"/>
    <property type="match status" value="1"/>
</dbReference>
<keyword evidence="6" id="KW-0460">Magnesium</keyword>
<dbReference type="GO" id="GO:0005525">
    <property type="term" value="F:GTP binding"/>
    <property type="evidence" value="ECO:0007669"/>
    <property type="project" value="UniProtKB-UniRule"/>
</dbReference>
<keyword evidence="5 10" id="KW-0547">Nucleotide-binding</keyword>
<comment type="cofactor">
    <cofactor evidence="1">
        <name>Mg(2+)</name>
        <dbReference type="ChEBI" id="CHEBI:18420"/>
    </cofactor>
</comment>
<dbReference type="InterPro" id="IPR027417">
    <property type="entry name" value="P-loop_NTPase"/>
</dbReference>
<dbReference type="CDD" id="cd01876">
    <property type="entry name" value="YihA_EngB"/>
    <property type="match status" value="1"/>
</dbReference>
<protein>
    <recommendedName>
        <fullName evidence="10">Probable GTP-binding protein EngB</fullName>
    </recommendedName>
</protein>
<evidence type="ECO:0000259" key="11">
    <source>
        <dbReference type="PROSITE" id="PS51706"/>
    </source>
</evidence>